<feature type="compositionally biased region" description="Acidic residues" evidence="1">
    <location>
        <begin position="202"/>
        <end position="212"/>
    </location>
</feature>
<feature type="region of interest" description="Disordered" evidence="1">
    <location>
        <begin position="384"/>
        <end position="434"/>
    </location>
</feature>
<feature type="compositionally biased region" description="Polar residues" evidence="1">
    <location>
        <begin position="449"/>
        <end position="458"/>
    </location>
</feature>
<evidence type="ECO:0000256" key="1">
    <source>
        <dbReference type="SAM" id="MobiDB-lite"/>
    </source>
</evidence>
<feature type="compositionally biased region" description="Polar residues" evidence="1">
    <location>
        <begin position="185"/>
        <end position="197"/>
    </location>
</feature>
<dbReference type="Proteomes" id="UP000002497">
    <property type="component" value="Unassembled WGS sequence"/>
</dbReference>
<feature type="region of interest" description="Disordered" evidence="1">
    <location>
        <begin position="1"/>
        <end position="28"/>
    </location>
</feature>
<feature type="region of interest" description="Disordered" evidence="1">
    <location>
        <begin position="446"/>
        <end position="478"/>
    </location>
</feature>
<dbReference type="PANTHER" id="PTHR28027">
    <property type="entry name" value="TRANSCRIPTIONAL REGULATOR MIT1"/>
    <property type="match status" value="1"/>
</dbReference>
<organism evidence="3">
    <name type="scientific">Coccidioides posadasii (strain RMSCC 757 / Silveira)</name>
    <name type="common">Valley fever fungus</name>
    <dbReference type="NCBI Taxonomy" id="443226"/>
    <lineage>
        <taxon>Eukaryota</taxon>
        <taxon>Fungi</taxon>
        <taxon>Dikarya</taxon>
        <taxon>Ascomycota</taxon>
        <taxon>Pezizomycotina</taxon>
        <taxon>Eurotiomycetes</taxon>
        <taxon>Eurotiomycetidae</taxon>
        <taxon>Onygenales</taxon>
        <taxon>Onygenaceae</taxon>
        <taxon>Coccidioides</taxon>
    </lineage>
</organism>
<sequence length="554" mass="59746">MGHSGMSGVERRAAKSPNATAGSDVNHNSESNLTGFELVSWHSFGTPSRPLTTPTWKASDTFRLQLTEQDISNSPKRTRSSAKTVGLLFDRIGLIFGKMETYHGHVRTPADAIILFEACRLGLLPRVQRRLSEKERQSIKSGSVFVWDEREAGMRRWTDGKSWSASRVSGSFLTYREMEGKRGGHSSSRAGKTPESNRGSDEDQADGGEEGPDGYRYKPDGLMKQSFSITTSTGQHLHLISYYARSHPNAPGLNQPSTDPALRSIRPQKGLYPESSVNDQQNLPVVTRGPMGGAALAVPPPMAYGRGPPHHPYASSPYAWSPPPLLGPSHVSVIPYVPNYLPPLGPNGHPHFPYGHHPAYAHPPPGYPSPYDRLIHPAEQATMPPHMHPNAGPMPPHGVPYYGQGHSPIIPRHDSSNPHARNSHPATPPTEADSRIAASRVDHIGDMRNGSQSAQSPMKASVAGSPVNGVRKASDSTSSANVVPSINALVNSVQTPAIPTTAPPPNSEHVKSEFGTPTKPGTGQVDGPKDIPSDKIGFGEDMRALRQLDRVFSA</sequence>
<dbReference type="OrthoDB" id="5572844at2759"/>
<dbReference type="AlphaFoldDB" id="E9D9W5"/>
<dbReference type="VEuPathDB" id="FungiDB:D8B26_001320"/>
<evidence type="ECO:0000313" key="3">
    <source>
        <dbReference type="Proteomes" id="UP000002497"/>
    </source>
</evidence>
<reference evidence="3" key="2">
    <citation type="submission" date="2010-03" db="EMBL/GenBank/DDBJ databases">
        <title>The genome sequence of Coccidioides posadasii strain Silveira.</title>
        <authorList>
            <consortium name="The Broad Institute Genome Sequencing Center for Infectious Disease"/>
            <person name="Neafsey D."/>
            <person name="Orbach M."/>
            <person name="Henn M.R."/>
            <person name="Cole G.T."/>
            <person name="Galgiani J."/>
            <person name="Gardner M.J."/>
            <person name="Kirkland T.N."/>
            <person name="Taylor J.W."/>
            <person name="Young S.K."/>
            <person name="Zeng Q."/>
            <person name="Koehrsen M."/>
            <person name="Alvarado L."/>
            <person name="Berlin A."/>
            <person name="Borenstein D."/>
            <person name="Chapman S.B."/>
            <person name="Chen Z."/>
            <person name="Engels R."/>
            <person name="Freedman E."/>
            <person name="Gellesch M."/>
            <person name="Goldberg J."/>
            <person name="Griggs A."/>
            <person name="Gujja S."/>
            <person name="Heilman E."/>
            <person name="Heiman D."/>
            <person name="Howarth C."/>
            <person name="Jen D."/>
            <person name="Larson L."/>
            <person name="Mehta T."/>
            <person name="Neiman D."/>
            <person name="Park D."/>
            <person name="Pearson M."/>
            <person name="Richards J."/>
            <person name="Roberts A."/>
            <person name="Saif S."/>
            <person name="Shea T."/>
            <person name="Shenoy N."/>
            <person name="Sisk P."/>
            <person name="Stolte C."/>
            <person name="Sykes S."/>
            <person name="Walk T."/>
            <person name="White J."/>
            <person name="Yandava C."/>
            <person name="Haas B."/>
            <person name="Nusbaum C."/>
            <person name="Birren B."/>
        </authorList>
    </citation>
    <scope>NUCLEOTIDE SEQUENCE [LARGE SCALE GENOMIC DNA]</scope>
    <source>
        <strain evidence="3">RMSCC 757 / Silveira</strain>
    </source>
</reference>
<name>E9D9W5_COCPS</name>
<evidence type="ECO:0000313" key="2">
    <source>
        <dbReference type="EMBL" id="EFW16696.1"/>
    </source>
</evidence>
<keyword evidence="3" id="KW-1185">Reference proteome</keyword>
<dbReference type="GO" id="GO:0003677">
    <property type="term" value="F:DNA binding"/>
    <property type="evidence" value="ECO:0007669"/>
    <property type="project" value="TreeGrafter"/>
</dbReference>
<gene>
    <name evidence="2" type="ORF">CPSG_06655</name>
</gene>
<feature type="compositionally biased region" description="Polar residues" evidence="1">
    <location>
        <begin position="17"/>
        <end position="28"/>
    </location>
</feature>
<feature type="compositionally biased region" description="Basic and acidic residues" evidence="1">
    <location>
        <begin position="527"/>
        <end position="538"/>
    </location>
</feature>
<dbReference type="HOGENOM" id="CLU_027883_0_0_1"/>
<protein>
    <submittedName>
        <fullName evidence="2">cAMP-independent regulatory protein</fullName>
    </submittedName>
</protein>
<feature type="region of interest" description="Disordered" evidence="1">
    <location>
        <begin position="177"/>
        <end position="221"/>
    </location>
</feature>
<dbReference type="OMA" id="PAYAWPP"/>
<dbReference type="EMBL" id="GL636496">
    <property type="protein sequence ID" value="EFW16696.1"/>
    <property type="molecule type" value="Genomic_DNA"/>
</dbReference>
<dbReference type="InterPro" id="IPR018608">
    <property type="entry name" value="Gti1/Pac2"/>
</dbReference>
<dbReference type="PANTHER" id="PTHR28027:SF1">
    <property type="entry name" value="CAMP INDEPENDENT REGULATORY PROTEIN (AFU_ORTHOLOGUE AFUA_3G09640)"/>
    <property type="match status" value="1"/>
</dbReference>
<dbReference type="eggNOG" id="KOG4476">
    <property type="taxonomic scope" value="Eukaryota"/>
</dbReference>
<accession>E9D9W5</accession>
<dbReference type="Pfam" id="PF09729">
    <property type="entry name" value="Gti1_Pac2"/>
    <property type="match status" value="2"/>
</dbReference>
<reference evidence="3" key="1">
    <citation type="journal article" date="2010" name="Genome Res.">
        <title>Population genomic sequencing of Coccidioides fungi reveals recent hybridization and transposon control.</title>
        <authorList>
            <person name="Neafsey D.E."/>
            <person name="Barker B.M."/>
            <person name="Sharpton T.J."/>
            <person name="Stajich J.E."/>
            <person name="Park D.J."/>
            <person name="Whiston E."/>
            <person name="Hung C.-Y."/>
            <person name="McMahan C."/>
            <person name="White J."/>
            <person name="Sykes S."/>
            <person name="Heiman D."/>
            <person name="Young S."/>
            <person name="Zeng Q."/>
            <person name="Abouelleil A."/>
            <person name="Aftuck L."/>
            <person name="Bessette D."/>
            <person name="Brown A."/>
            <person name="FitzGerald M."/>
            <person name="Lui A."/>
            <person name="Macdonald J.P."/>
            <person name="Priest M."/>
            <person name="Orbach M.J."/>
            <person name="Galgiani J.N."/>
            <person name="Kirkland T.N."/>
            <person name="Cole G.T."/>
            <person name="Birren B.W."/>
            <person name="Henn M.R."/>
            <person name="Taylor J.W."/>
            <person name="Rounsley S.D."/>
        </authorList>
    </citation>
    <scope>NUCLEOTIDE SEQUENCE [LARGE SCALE GENOMIC DNA]</scope>
    <source>
        <strain evidence="3">RMSCC 757 / Silveira</strain>
    </source>
</reference>
<proteinExistence type="predicted"/>
<feature type="region of interest" description="Disordered" evidence="1">
    <location>
        <begin position="496"/>
        <end position="538"/>
    </location>
</feature>
<dbReference type="VEuPathDB" id="FungiDB:CPSG_06655"/>